<dbReference type="GeneID" id="91103983"/>
<dbReference type="KEGG" id="ker:91103983"/>
<evidence type="ECO:0000256" key="2">
    <source>
        <dbReference type="ARBA" id="ARBA00023242"/>
    </source>
</evidence>
<comment type="subcellular location">
    <subcellularLocation>
        <location evidence="1">Nucleus</location>
    </subcellularLocation>
</comment>
<dbReference type="GO" id="GO:0005634">
    <property type="term" value="C:nucleus"/>
    <property type="evidence" value="ECO:0007669"/>
    <property type="project" value="UniProtKB-SubCell"/>
</dbReference>
<evidence type="ECO:0000256" key="1">
    <source>
        <dbReference type="ARBA" id="ARBA00004123"/>
    </source>
</evidence>
<evidence type="ECO:0000256" key="3">
    <source>
        <dbReference type="SAM" id="MobiDB-lite"/>
    </source>
</evidence>
<dbReference type="PANTHER" id="PTHR14087">
    <property type="entry name" value="THYMOCYTE NUCLEAR PROTEIN 1"/>
    <property type="match status" value="1"/>
</dbReference>
<accession>A0AAX4KKY0</accession>
<proteinExistence type="predicted"/>
<dbReference type="InterPro" id="IPR015947">
    <property type="entry name" value="PUA-like_sf"/>
</dbReference>
<feature type="region of interest" description="Disordered" evidence="3">
    <location>
        <begin position="183"/>
        <end position="269"/>
    </location>
</feature>
<reference evidence="5 6" key="1">
    <citation type="submission" date="2024-01" db="EMBL/GenBank/DDBJ databases">
        <title>Comparative genomics of Cryptococcus and Kwoniella reveals pathogenesis evolution and contrasting modes of karyotype evolution via chromosome fusion or intercentromeric recombination.</title>
        <authorList>
            <person name="Coelho M.A."/>
            <person name="David-Palma M."/>
            <person name="Shea T."/>
            <person name="Bowers K."/>
            <person name="McGinley-Smith S."/>
            <person name="Mohammad A.W."/>
            <person name="Gnirke A."/>
            <person name="Yurkov A.M."/>
            <person name="Nowrousian M."/>
            <person name="Sun S."/>
            <person name="Cuomo C.A."/>
            <person name="Heitman J."/>
        </authorList>
    </citation>
    <scope>NUCLEOTIDE SEQUENCE [LARGE SCALE GENOMIC DNA]</scope>
    <source>
        <strain evidence="5 6">PYCC6329</strain>
    </source>
</reference>
<dbReference type="Gene3D" id="3.10.590.10">
    <property type="entry name" value="ph1033 like domains"/>
    <property type="match status" value="1"/>
</dbReference>
<dbReference type="PANTHER" id="PTHR14087:SF7">
    <property type="entry name" value="THYMOCYTE NUCLEAR PROTEIN 1"/>
    <property type="match status" value="1"/>
</dbReference>
<protein>
    <recommendedName>
        <fullName evidence="4">EVE domain-containing protein</fullName>
    </recommendedName>
</protein>
<dbReference type="SUPFAM" id="SSF88697">
    <property type="entry name" value="PUA domain-like"/>
    <property type="match status" value="1"/>
</dbReference>
<dbReference type="RefSeq" id="XP_066085052.1">
    <property type="nucleotide sequence ID" value="XM_066228955.1"/>
</dbReference>
<dbReference type="Pfam" id="PF01878">
    <property type="entry name" value="EVE"/>
    <property type="match status" value="1"/>
</dbReference>
<feature type="compositionally biased region" description="Low complexity" evidence="3">
    <location>
        <begin position="195"/>
        <end position="205"/>
    </location>
</feature>
<dbReference type="Proteomes" id="UP001358614">
    <property type="component" value="Chromosome 1"/>
</dbReference>
<feature type="compositionally biased region" description="Basic and acidic residues" evidence="3">
    <location>
        <begin position="248"/>
        <end position="260"/>
    </location>
</feature>
<feature type="domain" description="EVE" evidence="4">
    <location>
        <begin position="3"/>
        <end position="175"/>
    </location>
</feature>
<dbReference type="InterPro" id="IPR047197">
    <property type="entry name" value="THYN1-like_EVE"/>
</dbReference>
<dbReference type="InterPro" id="IPR002740">
    <property type="entry name" value="EVE_domain"/>
</dbReference>
<feature type="compositionally biased region" description="Basic and acidic residues" evidence="3">
    <location>
        <begin position="208"/>
        <end position="240"/>
    </location>
</feature>
<evidence type="ECO:0000313" key="5">
    <source>
        <dbReference type="EMBL" id="WWD07085.1"/>
    </source>
</evidence>
<dbReference type="FunFam" id="3.10.590.10:FF:000006">
    <property type="entry name" value="Chromosome 7, whole genome shotgun sequence"/>
    <property type="match status" value="1"/>
</dbReference>
<evidence type="ECO:0000313" key="6">
    <source>
        <dbReference type="Proteomes" id="UP001358614"/>
    </source>
</evidence>
<organism evidence="5 6">
    <name type="scientific">Kwoniella europaea PYCC6329</name>
    <dbReference type="NCBI Taxonomy" id="1423913"/>
    <lineage>
        <taxon>Eukaryota</taxon>
        <taxon>Fungi</taxon>
        <taxon>Dikarya</taxon>
        <taxon>Basidiomycota</taxon>
        <taxon>Agaricomycotina</taxon>
        <taxon>Tremellomycetes</taxon>
        <taxon>Tremellales</taxon>
        <taxon>Cryptococcaceae</taxon>
        <taxon>Kwoniella</taxon>
    </lineage>
</organism>
<dbReference type="EMBL" id="CP144089">
    <property type="protein sequence ID" value="WWD07085.1"/>
    <property type="molecule type" value="Genomic_DNA"/>
</dbReference>
<dbReference type="CDD" id="cd21133">
    <property type="entry name" value="EVE"/>
    <property type="match status" value="1"/>
</dbReference>
<keyword evidence="2" id="KW-0539">Nucleus</keyword>
<keyword evidence="6" id="KW-1185">Reference proteome</keyword>
<sequence length="269" mass="30250">MPWLMKAEPDSRIVKGKDVKFSVDDFENIGTSPWDGVRNHEAKKIMKERMKLGDQVLFYHSNCKVPGVFAIAEIAKEGYPDYTAWDPKHPYHDPKSKEDDPTWYMVDVKFIRRLAHPPTLQLIKHLASLSSSSLPDEISYIGKDGLEAIRSMQLVNRGRLSVQPVEQLAFDSIVKLGEHGGWDDLVDQKQKGKSKTTSISSTPTTKKSKGDEDAIEKPIPIAKRESTKKERPASATKRSEPSSTKGAKQKDPPLSDSKGERRSKRIKVN</sequence>
<evidence type="ECO:0000259" key="4">
    <source>
        <dbReference type="Pfam" id="PF01878"/>
    </source>
</evidence>
<dbReference type="AlphaFoldDB" id="A0AAX4KKY0"/>
<name>A0AAX4KKY0_9TREE</name>
<gene>
    <name evidence="5" type="ORF">V865_005182</name>
</gene>
<dbReference type="InterPro" id="IPR052181">
    <property type="entry name" value="5hmC_binding"/>
</dbReference>